<keyword evidence="4 6" id="KW-0808">Transferase</keyword>
<dbReference type="EMBL" id="CP123443">
    <property type="protein sequence ID" value="WGK69706.1"/>
    <property type="molecule type" value="Genomic_DNA"/>
</dbReference>
<dbReference type="Proteomes" id="UP001228690">
    <property type="component" value="Chromosome"/>
</dbReference>
<comment type="function">
    <text evidence="6">Catalyzes the transfer of a ribosyl phosphate group from 5-phosphoribose 1-diphosphate to orotate, leading to the formation of orotidine monophosphate (OMP).</text>
</comment>
<gene>
    <name evidence="6" type="primary">pyrE</name>
    <name evidence="8" type="ORF">P0082_02255</name>
</gene>
<dbReference type="Pfam" id="PF00156">
    <property type="entry name" value="Pribosyltran"/>
    <property type="match status" value="1"/>
</dbReference>
<evidence type="ECO:0000256" key="5">
    <source>
        <dbReference type="ARBA" id="ARBA00022975"/>
    </source>
</evidence>
<organism evidence="8 9">
    <name type="scientific">Candidatus Haliotispira prima</name>
    <dbReference type="NCBI Taxonomy" id="3034016"/>
    <lineage>
        <taxon>Bacteria</taxon>
        <taxon>Pseudomonadati</taxon>
        <taxon>Spirochaetota</taxon>
        <taxon>Spirochaetia</taxon>
        <taxon>Spirochaetales</taxon>
        <taxon>Spirochaetaceae</taxon>
        <taxon>Candidatus Haliotispira</taxon>
    </lineage>
</organism>
<feature type="binding site" evidence="6">
    <location>
        <position position="105"/>
    </location>
    <ligand>
        <name>5-phospho-alpha-D-ribose 1-diphosphate</name>
        <dbReference type="ChEBI" id="CHEBI:58017"/>
        <note>ligand shared between dimeric partners</note>
    </ligand>
</feature>
<name>A0ABY8MIF3_9SPIO</name>
<feature type="binding site" evidence="6">
    <location>
        <position position="107"/>
    </location>
    <ligand>
        <name>5-phospho-alpha-D-ribose 1-diphosphate</name>
        <dbReference type="ChEBI" id="CHEBI:58017"/>
        <note>ligand shared between dimeric partners</note>
    </ligand>
</feature>
<feature type="domain" description="Phosphoribosyltransferase" evidence="7">
    <location>
        <begin position="70"/>
        <end position="164"/>
    </location>
</feature>
<dbReference type="Gene3D" id="3.40.50.2020">
    <property type="match status" value="1"/>
</dbReference>
<proteinExistence type="inferred from homology"/>
<keyword evidence="6" id="KW-0460">Magnesium</keyword>
<comment type="pathway">
    <text evidence="1 6">Pyrimidine metabolism; UMP biosynthesis via de novo pathway; UMP from orotate: step 1/2.</text>
</comment>
<evidence type="ECO:0000256" key="4">
    <source>
        <dbReference type="ARBA" id="ARBA00022679"/>
    </source>
</evidence>
<dbReference type="EC" id="2.4.2.10" evidence="2 6"/>
<dbReference type="SUPFAM" id="SSF53271">
    <property type="entry name" value="PRTase-like"/>
    <property type="match status" value="1"/>
</dbReference>
<dbReference type="GO" id="GO:0004588">
    <property type="term" value="F:orotate phosphoribosyltransferase activity"/>
    <property type="evidence" value="ECO:0007669"/>
    <property type="project" value="UniProtKB-EC"/>
</dbReference>
<evidence type="ECO:0000313" key="9">
    <source>
        <dbReference type="Proteomes" id="UP001228690"/>
    </source>
</evidence>
<dbReference type="InterPro" id="IPR029057">
    <property type="entry name" value="PRTase-like"/>
</dbReference>
<accession>A0ABY8MIF3</accession>
<keyword evidence="3 6" id="KW-0328">Glycosyltransferase</keyword>
<feature type="binding site" description="in other chain" evidence="6">
    <location>
        <begin position="134"/>
        <end position="142"/>
    </location>
    <ligand>
        <name>5-phospho-alpha-D-ribose 1-diphosphate</name>
        <dbReference type="ChEBI" id="CHEBI:58017"/>
        <note>ligand shared between dimeric partners</note>
    </ligand>
</feature>
<evidence type="ECO:0000256" key="2">
    <source>
        <dbReference type="ARBA" id="ARBA00011971"/>
    </source>
</evidence>
<keyword evidence="5 6" id="KW-0665">Pyrimidine biosynthesis</keyword>
<feature type="binding site" evidence="6">
    <location>
        <position position="101"/>
    </location>
    <ligand>
        <name>5-phospho-alpha-D-ribose 1-diphosphate</name>
        <dbReference type="ChEBI" id="CHEBI:58017"/>
        <note>ligand shared between dimeric partners</note>
    </ligand>
</feature>
<feature type="binding site" evidence="6">
    <location>
        <position position="138"/>
    </location>
    <ligand>
        <name>orotate</name>
        <dbReference type="ChEBI" id="CHEBI:30839"/>
    </ligand>
</feature>
<dbReference type="CDD" id="cd06223">
    <property type="entry name" value="PRTases_typeI"/>
    <property type="match status" value="1"/>
</dbReference>
<evidence type="ECO:0000256" key="6">
    <source>
        <dbReference type="HAMAP-Rule" id="MF_01208"/>
    </source>
</evidence>
<dbReference type="PANTHER" id="PTHR19278:SF9">
    <property type="entry name" value="URIDINE 5'-MONOPHOSPHATE SYNTHASE"/>
    <property type="match status" value="1"/>
</dbReference>
<dbReference type="InterPro" id="IPR023031">
    <property type="entry name" value="OPRT"/>
</dbReference>
<comment type="subunit">
    <text evidence="6">Homodimer.</text>
</comment>
<reference evidence="8 9" key="1">
    <citation type="submission" date="2023-04" db="EMBL/GenBank/DDBJ databases">
        <title>Spirochaete genome identified in red abalone sample constitutes a novel genus.</title>
        <authorList>
            <person name="Sharma S.P."/>
            <person name="Purcell C.M."/>
            <person name="Hyde J.R."/>
            <person name="Severin A.J."/>
        </authorList>
    </citation>
    <scope>NUCLEOTIDE SEQUENCE [LARGE SCALE GENOMIC DNA]</scope>
    <source>
        <strain evidence="8 9">SP-2023</strain>
    </source>
</reference>
<sequence>MSELAEIRRQLFDISLELGAIRLDMNFPFRWASGYMMPIYNDSRLLLSRPKARGLIAEGLELLLRQNGHQQVENIAGVATGGIAHALLLAERMQLPMQYVRSETKMHGLSHKIEGLPGSCGEAGYKGQSAVVIEDVISTGESALRAVETVRQAGAEVKGCFVIYSYAFSKAEEAFTKAGLTCRAILSFPELLGHVEQQNLFRQEDVEQLRHWHRQPFMYLAE</sequence>
<comment type="caution">
    <text evidence="6">Lacks conserved residue(s) required for the propagation of feature annotation.</text>
</comment>
<comment type="cofactor">
    <cofactor evidence="6">
        <name>Mg(2+)</name>
        <dbReference type="ChEBI" id="CHEBI:18420"/>
    </cofactor>
</comment>
<dbReference type="PANTHER" id="PTHR19278">
    <property type="entry name" value="OROTATE PHOSPHORIBOSYLTRANSFERASE"/>
    <property type="match status" value="1"/>
</dbReference>
<comment type="catalytic activity">
    <reaction evidence="6">
        <text>orotidine 5'-phosphate + diphosphate = orotate + 5-phospho-alpha-D-ribose 1-diphosphate</text>
        <dbReference type="Rhea" id="RHEA:10380"/>
        <dbReference type="ChEBI" id="CHEBI:30839"/>
        <dbReference type="ChEBI" id="CHEBI:33019"/>
        <dbReference type="ChEBI" id="CHEBI:57538"/>
        <dbReference type="ChEBI" id="CHEBI:58017"/>
        <dbReference type="EC" id="2.4.2.10"/>
    </reaction>
</comment>
<protein>
    <recommendedName>
        <fullName evidence="2 6">Orotate phosphoribosyltransferase</fullName>
        <shortName evidence="6">OPRT</shortName>
        <shortName evidence="6">OPRTase</shortName>
        <ecNumber evidence="2 6">2.4.2.10</ecNumber>
    </recommendedName>
</protein>
<evidence type="ECO:0000259" key="7">
    <source>
        <dbReference type="Pfam" id="PF00156"/>
    </source>
</evidence>
<dbReference type="RefSeq" id="WP_326927892.1">
    <property type="nucleotide sequence ID" value="NZ_CP123443.1"/>
</dbReference>
<dbReference type="HAMAP" id="MF_01208">
    <property type="entry name" value="PyrE"/>
    <property type="match status" value="1"/>
</dbReference>
<evidence type="ECO:0000313" key="8">
    <source>
        <dbReference type="EMBL" id="WGK69706.1"/>
    </source>
</evidence>
<evidence type="ECO:0000256" key="1">
    <source>
        <dbReference type="ARBA" id="ARBA00004889"/>
    </source>
</evidence>
<comment type="similarity">
    <text evidence="6">Belongs to the purine/pyrimidine phosphoribosyltransferase family. PyrE subfamily.</text>
</comment>
<keyword evidence="9" id="KW-1185">Reference proteome</keyword>
<dbReference type="InterPro" id="IPR000836">
    <property type="entry name" value="PRTase_dom"/>
</dbReference>
<evidence type="ECO:0000256" key="3">
    <source>
        <dbReference type="ARBA" id="ARBA00022676"/>
    </source>
</evidence>